<proteinExistence type="predicted"/>
<protein>
    <recommendedName>
        <fullName evidence="1">ZSWIM1/3 RNaseH-like domain-containing protein</fullName>
    </recommendedName>
</protein>
<dbReference type="EMBL" id="DAKRPA010000436">
    <property type="protein sequence ID" value="DAZ92458.1"/>
    <property type="molecule type" value="Genomic_DNA"/>
</dbReference>
<comment type="caution">
    <text evidence="2">The sequence shown here is derived from an EMBL/GenBank/DDBJ whole genome shotgun (WGS) entry which is preliminary data.</text>
</comment>
<gene>
    <name evidence="2" type="ORF">N0F65_000242</name>
</gene>
<feature type="domain" description="ZSWIM1/3 RNaseH-like" evidence="1">
    <location>
        <begin position="43"/>
        <end position="96"/>
    </location>
</feature>
<evidence type="ECO:0000313" key="3">
    <source>
        <dbReference type="Proteomes" id="UP001146120"/>
    </source>
</evidence>
<dbReference type="AlphaFoldDB" id="A0AAV2YGG1"/>
<reference evidence="2" key="2">
    <citation type="journal article" date="2023" name="Microbiol Resour">
        <title>Decontamination and Annotation of the Draft Genome Sequence of the Oomycete Lagenidium giganteum ARSEF 373.</title>
        <authorList>
            <person name="Morgan W.R."/>
            <person name="Tartar A."/>
        </authorList>
    </citation>
    <scope>NUCLEOTIDE SEQUENCE</scope>
    <source>
        <strain evidence="2">ARSEF 373</strain>
    </source>
</reference>
<evidence type="ECO:0000313" key="2">
    <source>
        <dbReference type="EMBL" id="DAZ92458.1"/>
    </source>
</evidence>
<evidence type="ECO:0000259" key="1">
    <source>
        <dbReference type="Pfam" id="PF21056"/>
    </source>
</evidence>
<name>A0AAV2YGG1_9STRA</name>
<dbReference type="Pfam" id="PF21056">
    <property type="entry name" value="ZSWIM1-3_RNaseH-like"/>
    <property type="match status" value="1"/>
</dbReference>
<dbReference type="Proteomes" id="UP001146120">
    <property type="component" value="Unassembled WGS sequence"/>
</dbReference>
<keyword evidence="3" id="KW-1185">Reference proteome</keyword>
<accession>A0AAV2YGG1</accession>
<dbReference type="InterPro" id="IPR048324">
    <property type="entry name" value="ZSWIM1-3_RNaseH-like"/>
</dbReference>
<organism evidence="2 3">
    <name type="scientific">Lagenidium giganteum</name>
    <dbReference type="NCBI Taxonomy" id="4803"/>
    <lineage>
        <taxon>Eukaryota</taxon>
        <taxon>Sar</taxon>
        <taxon>Stramenopiles</taxon>
        <taxon>Oomycota</taxon>
        <taxon>Peronosporomycetes</taxon>
        <taxon>Pythiales</taxon>
        <taxon>Pythiaceae</taxon>
    </lineage>
</organism>
<sequence>MKPHKFATWAAFFRDFDQYCSKTFQAFNSDQNINTSYRKKTTTTIQIQFVQHSVVDQETRENLELCVDAFKKNNPSWENVRAVVIGVLARAFPNAHCLLCQFHVLQHCVLSRALNQSLVTVLENANPASPCSFYAIQADCQQDG</sequence>
<reference evidence="2" key="1">
    <citation type="submission" date="2022-11" db="EMBL/GenBank/DDBJ databases">
        <authorList>
            <person name="Morgan W.R."/>
            <person name="Tartar A."/>
        </authorList>
    </citation>
    <scope>NUCLEOTIDE SEQUENCE</scope>
    <source>
        <strain evidence="2">ARSEF 373</strain>
    </source>
</reference>